<keyword evidence="2" id="KW-1133">Transmembrane helix</keyword>
<feature type="compositionally biased region" description="Basic and acidic residues" evidence="1">
    <location>
        <begin position="200"/>
        <end position="210"/>
    </location>
</feature>
<proteinExistence type="predicted"/>
<evidence type="ECO:0000256" key="1">
    <source>
        <dbReference type="SAM" id="MobiDB-lite"/>
    </source>
</evidence>
<dbReference type="PANTHER" id="PTHR34475">
    <property type="match status" value="1"/>
</dbReference>
<dbReference type="Gene3D" id="1.10.260.40">
    <property type="entry name" value="lambda repressor-like DNA-binding domains"/>
    <property type="match status" value="1"/>
</dbReference>
<feature type="transmembrane region" description="Helical" evidence="2">
    <location>
        <begin position="122"/>
        <end position="143"/>
    </location>
</feature>
<dbReference type="AlphaFoldDB" id="A0A9W6B0C4"/>
<dbReference type="Pfam" id="PF13413">
    <property type="entry name" value="HTH_25"/>
    <property type="match status" value="1"/>
</dbReference>
<evidence type="ECO:0000256" key="2">
    <source>
        <dbReference type="SAM" id="Phobius"/>
    </source>
</evidence>
<dbReference type="Pfam" id="PF13464">
    <property type="entry name" value="RodZ_C"/>
    <property type="match status" value="1"/>
</dbReference>
<feature type="compositionally biased region" description="Polar residues" evidence="1">
    <location>
        <begin position="211"/>
        <end position="223"/>
    </location>
</feature>
<dbReference type="InterPro" id="IPR010982">
    <property type="entry name" value="Lambda_DNA-bd_dom_sf"/>
</dbReference>
<accession>A0A9W6B0C4</accession>
<feature type="compositionally biased region" description="Basic residues" evidence="1">
    <location>
        <begin position="180"/>
        <end position="194"/>
    </location>
</feature>
<dbReference type="Proteomes" id="UP001144204">
    <property type="component" value="Unassembled WGS sequence"/>
</dbReference>
<reference evidence="4" key="1">
    <citation type="submission" date="2022-07" db="EMBL/GenBank/DDBJ databases">
        <authorList>
            <person name="Kouya T."/>
            <person name="Ishiyama Y."/>
        </authorList>
    </citation>
    <scope>NUCLEOTIDE SEQUENCE</scope>
    <source>
        <strain evidence="4">WR16-4</strain>
    </source>
</reference>
<feature type="region of interest" description="Disordered" evidence="1">
    <location>
        <begin position="151"/>
        <end position="223"/>
    </location>
</feature>
<dbReference type="PANTHER" id="PTHR34475:SF1">
    <property type="entry name" value="CYTOSKELETON PROTEIN RODZ"/>
    <property type="match status" value="1"/>
</dbReference>
<sequence length="298" mass="32704">MSKQENGNKEEVTIGRKLANARIKKGYSIDDLQKMTKIQKKYLIAIEGNHFDQLPGDFYVRAFVKQYADSVGLDGRELLNDYDAKLPNTKSDDYVNKVSEDKLETRTAQNKSNDRFTAIKKYIPIASIVIVVVLIIVIIWVAAAKSSHNSSQVHISSNSSVSVSSSKESSASQSSSSSKSKAKAKNKRTNKSKKNSNDNGETKVTKENDTTFKVASSSKHNQLEISSGERNWVSVMANGSSVWQSAQQAGSSHTIKLPSDTKTATINLGNALKANIKVNGKKVDINSNNQVQQVTIKF</sequence>
<dbReference type="InterPro" id="IPR025194">
    <property type="entry name" value="RodZ-like_C"/>
</dbReference>
<feature type="domain" description="Cytoskeleton protein RodZ-like C-terminal" evidence="3">
    <location>
        <begin position="228"/>
        <end position="294"/>
    </location>
</feature>
<organism evidence="4 5">
    <name type="scientific">Philodulcilactobacillus myokoensis</name>
    <dbReference type="NCBI Taxonomy" id="2929573"/>
    <lineage>
        <taxon>Bacteria</taxon>
        <taxon>Bacillati</taxon>
        <taxon>Bacillota</taxon>
        <taxon>Bacilli</taxon>
        <taxon>Lactobacillales</taxon>
        <taxon>Lactobacillaceae</taxon>
        <taxon>Philodulcilactobacillus</taxon>
    </lineage>
</organism>
<name>A0A9W6B0C4_9LACO</name>
<evidence type="ECO:0000313" key="5">
    <source>
        <dbReference type="Proteomes" id="UP001144204"/>
    </source>
</evidence>
<keyword evidence="5" id="KW-1185">Reference proteome</keyword>
<evidence type="ECO:0000313" key="4">
    <source>
        <dbReference type="EMBL" id="GLB46669.1"/>
    </source>
</evidence>
<reference evidence="4" key="2">
    <citation type="journal article" date="2023" name="PLoS ONE">
        <title>Philodulcilactobacillus myokoensis gen. nov., sp. nov., a fructophilic, acidophilic, and agar-phobic lactic acid bacterium isolated from fermented vegetable extracts.</title>
        <authorList>
            <person name="Kouya T."/>
            <person name="Ishiyama Y."/>
            <person name="Ohashi S."/>
            <person name="Kumakubo R."/>
            <person name="Yamazaki T."/>
            <person name="Otaki T."/>
        </authorList>
    </citation>
    <scope>NUCLEOTIDE SEQUENCE</scope>
    <source>
        <strain evidence="4">WR16-4</strain>
    </source>
</reference>
<dbReference type="InterPro" id="IPR050400">
    <property type="entry name" value="Bact_Cytoskel_RodZ"/>
</dbReference>
<evidence type="ECO:0000259" key="3">
    <source>
        <dbReference type="Pfam" id="PF13464"/>
    </source>
</evidence>
<keyword evidence="2" id="KW-0812">Transmembrane</keyword>
<comment type="caution">
    <text evidence="4">The sequence shown here is derived from an EMBL/GenBank/DDBJ whole genome shotgun (WGS) entry which is preliminary data.</text>
</comment>
<dbReference type="GO" id="GO:0003677">
    <property type="term" value="F:DNA binding"/>
    <property type="evidence" value="ECO:0007669"/>
    <property type="project" value="InterPro"/>
</dbReference>
<dbReference type="RefSeq" id="WP_286136131.1">
    <property type="nucleotide sequence ID" value="NZ_BRPL01000002.1"/>
</dbReference>
<feature type="compositionally biased region" description="Low complexity" evidence="1">
    <location>
        <begin position="151"/>
        <end position="179"/>
    </location>
</feature>
<protein>
    <submittedName>
        <fullName evidence="4">XRE family transcriptional regulator</fullName>
    </submittedName>
</protein>
<keyword evidence="2" id="KW-0472">Membrane</keyword>
<dbReference type="EMBL" id="BRPL01000002">
    <property type="protein sequence ID" value="GLB46669.1"/>
    <property type="molecule type" value="Genomic_DNA"/>
</dbReference>
<gene>
    <name evidence="4" type="ORF">WR164_06480</name>
</gene>